<sequence>MKLEEVISLITTSYGGDLSSPHFYFVDPAMDRRPYDPEIGLIGAIDGVEIREYSDANTYSSFACLISHGGQEWALELSMLGPIGAFARLGKHYWHRLLLPDDQDLQLLERRIFGILAEQKITVGHESGLRRSRERACLPRTLLGRRLPPVAGLSVVSRASTARDLLIEWAYREMLEGAAELARRTSLSSLLIPTAATLLIPTTPSSPVRWNCVPMTR</sequence>
<organism evidence="1 2">
    <name type="scientific">Actinoalloteichus fjordicus</name>
    <dbReference type="NCBI Taxonomy" id="1612552"/>
    <lineage>
        <taxon>Bacteria</taxon>
        <taxon>Bacillati</taxon>
        <taxon>Actinomycetota</taxon>
        <taxon>Actinomycetes</taxon>
        <taxon>Pseudonocardiales</taxon>
        <taxon>Pseudonocardiaceae</taxon>
        <taxon>Actinoalloteichus</taxon>
    </lineage>
</organism>
<accession>A0AAC9PQE2</accession>
<dbReference type="AlphaFoldDB" id="A0AAC9PQE2"/>
<proteinExistence type="predicted"/>
<reference evidence="2" key="1">
    <citation type="submission" date="2016-06" db="EMBL/GenBank/DDBJ databases">
        <title>Complete genome sequence of Actinoalloteichus fjordicus DSM 46855 (=ADI127-17), type strain of the new species Actinoalloteichus fjordicus.</title>
        <authorList>
            <person name="Ruckert C."/>
            <person name="Nouioui I."/>
            <person name="Willmese J."/>
            <person name="van Wezel G."/>
            <person name="Klenk H.-P."/>
            <person name="Kalinowski J."/>
            <person name="Zotchev S.B."/>
        </authorList>
    </citation>
    <scope>NUCLEOTIDE SEQUENCE [LARGE SCALE GENOMIC DNA]</scope>
    <source>
        <strain evidence="2">ADI127-7</strain>
    </source>
</reference>
<evidence type="ECO:0000313" key="1">
    <source>
        <dbReference type="EMBL" id="APU12786.1"/>
    </source>
</evidence>
<gene>
    <name evidence="1" type="ORF">UA74_03525</name>
</gene>
<name>A0AAC9PQE2_9PSEU</name>
<dbReference type="KEGG" id="acad:UA74_03525"/>
<dbReference type="Proteomes" id="UP000185511">
    <property type="component" value="Chromosome"/>
</dbReference>
<dbReference type="EMBL" id="CP016076">
    <property type="protein sequence ID" value="APU12786.1"/>
    <property type="molecule type" value="Genomic_DNA"/>
</dbReference>
<evidence type="ECO:0000313" key="2">
    <source>
        <dbReference type="Proteomes" id="UP000185511"/>
    </source>
</evidence>
<keyword evidence="2" id="KW-1185">Reference proteome</keyword>
<protein>
    <submittedName>
        <fullName evidence="1">Uncharacterized protein</fullName>
    </submittedName>
</protein>